<dbReference type="InterPro" id="IPR038728">
    <property type="entry name" value="YkvI-like"/>
</dbReference>
<keyword evidence="1" id="KW-1133">Transmembrane helix</keyword>
<feature type="transmembrane region" description="Helical" evidence="1">
    <location>
        <begin position="144"/>
        <end position="164"/>
    </location>
</feature>
<protein>
    <submittedName>
        <fullName evidence="2">Uncharacterized membrane protein YkvI</fullName>
    </submittedName>
</protein>
<feature type="transmembrane region" description="Helical" evidence="1">
    <location>
        <begin position="75"/>
        <end position="99"/>
    </location>
</feature>
<dbReference type="AlphaFoldDB" id="A0A239PW13"/>
<dbReference type="PANTHER" id="PTHR37814">
    <property type="entry name" value="CONSERVED MEMBRANE PROTEIN"/>
    <property type="match status" value="1"/>
</dbReference>
<dbReference type="EMBL" id="FZQA01000005">
    <property type="protein sequence ID" value="SNT74491.1"/>
    <property type="molecule type" value="Genomic_DNA"/>
</dbReference>
<organism evidence="2 3">
    <name type="scientific">Amphiplicatus metriothermophilus</name>
    <dbReference type="NCBI Taxonomy" id="1519374"/>
    <lineage>
        <taxon>Bacteria</taxon>
        <taxon>Pseudomonadati</taxon>
        <taxon>Pseudomonadota</taxon>
        <taxon>Alphaproteobacteria</taxon>
        <taxon>Parvularculales</taxon>
        <taxon>Parvularculaceae</taxon>
        <taxon>Amphiplicatus</taxon>
    </lineage>
</organism>
<feature type="transmembrane region" description="Helical" evidence="1">
    <location>
        <begin position="39"/>
        <end position="63"/>
    </location>
</feature>
<proteinExistence type="predicted"/>
<name>A0A239PW13_9PROT</name>
<feature type="transmembrane region" description="Helical" evidence="1">
    <location>
        <begin position="336"/>
        <end position="357"/>
    </location>
</feature>
<feature type="transmembrane region" description="Helical" evidence="1">
    <location>
        <begin position="260"/>
        <end position="285"/>
    </location>
</feature>
<feature type="transmembrane region" description="Helical" evidence="1">
    <location>
        <begin position="190"/>
        <end position="208"/>
    </location>
</feature>
<evidence type="ECO:0000313" key="2">
    <source>
        <dbReference type="EMBL" id="SNT74491.1"/>
    </source>
</evidence>
<feature type="transmembrane region" description="Helical" evidence="1">
    <location>
        <begin position="7"/>
        <end position="27"/>
    </location>
</feature>
<gene>
    <name evidence="2" type="ORF">SAMN06297382_2209</name>
</gene>
<feature type="transmembrane region" description="Helical" evidence="1">
    <location>
        <begin position="119"/>
        <end position="137"/>
    </location>
</feature>
<dbReference type="PANTHER" id="PTHR37814:SF1">
    <property type="entry name" value="MEMBRANE PROTEIN"/>
    <property type="match status" value="1"/>
</dbReference>
<evidence type="ECO:0000313" key="3">
    <source>
        <dbReference type="Proteomes" id="UP000198346"/>
    </source>
</evidence>
<reference evidence="2 3" key="1">
    <citation type="submission" date="2017-07" db="EMBL/GenBank/DDBJ databases">
        <authorList>
            <person name="Sun Z.S."/>
            <person name="Albrecht U."/>
            <person name="Echele G."/>
            <person name="Lee C.C."/>
        </authorList>
    </citation>
    <scope>NUCLEOTIDE SEQUENCE [LARGE SCALE GENOMIC DNA]</scope>
    <source>
        <strain evidence="2 3">CGMCC 1.12710</strain>
    </source>
</reference>
<keyword evidence="1" id="KW-0812">Transmembrane</keyword>
<dbReference type="Proteomes" id="UP000198346">
    <property type="component" value="Unassembled WGS sequence"/>
</dbReference>
<accession>A0A239PW13</accession>
<keyword evidence="1" id="KW-0472">Membrane</keyword>
<keyword evidence="3" id="KW-1185">Reference proteome</keyword>
<feature type="transmembrane region" description="Helical" evidence="1">
    <location>
        <begin position="220"/>
        <end position="240"/>
    </location>
</feature>
<dbReference type="RefSeq" id="WP_089412674.1">
    <property type="nucleotide sequence ID" value="NZ_FZQA01000005.1"/>
</dbReference>
<evidence type="ECO:0000256" key="1">
    <source>
        <dbReference type="SAM" id="Phobius"/>
    </source>
</evidence>
<dbReference type="OrthoDB" id="5444697at2"/>
<feature type="transmembrane region" description="Helical" evidence="1">
    <location>
        <begin position="306"/>
        <end position="330"/>
    </location>
</feature>
<sequence length="366" mass="38925">MNDVFKRYLLPGLVFQSVIIGGGYGTGREIAEFFLSHGAVGGLLGMAVAALAWGVVLAIAFEFARITKGYNYRTFFGALLGPVWPVFEILYLLIALLVLSVLGSAAGEMAAETFGLPRFVGAAVLLGAVGALAYWGSKTIERALTFWSIILYTVYGAFFIWVAARFGGDISSALSQGKAEGAWRLDGLRYAAYNLIALAAVLFVLPYLDSRETALKAGFGAGLLGVIPGVFVFLAMLSQYPGVEQEPVPVLSVLQGLNSLWFFVVFQIVLFGTFIETGAGIVHAVNERVASVFDEKGRDFPHWARLAVALSLLGGAIFLASAVGIIDLIAKGYGALSYAFIAIVVAPLLTIGVYRIAAAKPLLTET</sequence>